<evidence type="ECO:0008006" key="4">
    <source>
        <dbReference type="Google" id="ProtNLM"/>
    </source>
</evidence>
<evidence type="ECO:0000256" key="1">
    <source>
        <dbReference type="SAM" id="Phobius"/>
    </source>
</evidence>
<feature type="transmembrane region" description="Helical" evidence="1">
    <location>
        <begin position="115"/>
        <end position="133"/>
    </location>
</feature>
<name>H8GHR4_METAL</name>
<keyword evidence="1" id="KW-0472">Membrane</keyword>
<dbReference type="AlphaFoldDB" id="H8GHR4"/>
<feature type="transmembrane region" description="Helical" evidence="1">
    <location>
        <begin position="12"/>
        <end position="36"/>
    </location>
</feature>
<dbReference type="Proteomes" id="UP000005090">
    <property type="component" value="Chromosome"/>
</dbReference>
<keyword evidence="3" id="KW-1185">Reference proteome</keyword>
<gene>
    <name evidence="2" type="ORF">Metal_3737</name>
</gene>
<proteinExistence type="predicted"/>
<dbReference type="EMBL" id="CM001475">
    <property type="protein sequence ID" value="EIC31382.1"/>
    <property type="molecule type" value="Genomic_DNA"/>
</dbReference>
<feature type="transmembrane region" description="Helical" evidence="1">
    <location>
        <begin position="82"/>
        <end position="103"/>
    </location>
</feature>
<evidence type="ECO:0000313" key="2">
    <source>
        <dbReference type="EMBL" id="EIC31382.1"/>
    </source>
</evidence>
<protein>
    <recommendedName>
        <fullName evidence="4">DoxX protein</fullName>
    </recommendedName>
</protein>
<dbReference type="eggNOG" id="ENOG5031N1F">
    <property type="taxonomic scope" value="Bacteria"/>
</dbReference>
<evidence type="ECO:0000313" key="3">
    <source>
        <dbReference type="Proteomes" id="UP000005090"/>
    </source>
</evidence>
<reference evidence="2 3" key="1">
    <citation type="journal article" date="2013" name="Genome Announc.">
        <title>Genome Sequence of the Obligate Gammaproteobacterial Methanotroph Methylomicrobium album Strain BG8.</title>
        <authorList>
            <person name="Kits K.D."/>
            <person name="Kalyuzhnaya M.G."/>
            <person name="Klotz M.G."/>
            <person name="Jetten M.S."/>
            <person name="Op den Camp H.J."/>
            <person name="Vuilleumier S."/>
            <person name="Bringel F."/>
            <person name="Dispirito A.A."/>
            <person name="Murrell J.C."/>
            <person name="Bruce D."/>
            <person name="Cheng J.F."/>
            <person name="Copeland A."/>
            <person name="Goodwin L."/>
            <person name="Hauser L."/>
            <person name="Lajus A."/>
            <person name="Land M.L."/>
            <person name="Lapidus A."/>
            <person name="Lucas S."/>
            <person name="Medigue C."/>
            <person name="Pitluck S."/>
            <person name="Woyke T."/>
            <person name="Zeytun A."/>
            <person name="Stein L.Y."/>
        </authorList>
    </citation>
    <scope>NUCLEOTIDE SEQUENCE [LARGE SCALE GENOMIC DNA]</scope>
    <source>
        <strain evidence="2 3">BG8</strain>
    </source>
</reference>
<organism evidence="2 3">
    <name type="scientific">Methylomicrobium album BG8</name>
    <dbReference type="NCBI Taxonomy" id="686340"/>
    <lineage>
        <taxon>Bacteria</taxon>
        <taxon>Pseudomonadati</taxon>
        <taxon>Pseudomonadota</taxon>
        <taxon>Gammaproteobacteria</taxon>
        <taxon>Methylococcales</taxon>
        <taxon>Methylococcaceae</taxon>
        <taxon>Methylomicrobium</taxon>
    </lineage>
</organism>
<keyword evidence="1" id="KW-0812">Transmembrane</keyword>
<keyword evidence="1" id="KW-1133">Transmembrane helix</keyword>
<accession>H8GHR4</accession>
<dbReference type="PROSITE" id="PS51257">
    <property type="entry name" value="PROKAR_LIPOPROTEIN"/>
    <property type="match status" value="1"/>
</dbReference>
<dbReference type="HOGENOM" id="CLU_1832815_0_0_6"/>
<feature type="transmembrane region" description="Helical" evidence="1">
    <location>
        <begin position="56"/>
        <end position="77"/>
    </location>
</feature>
<sequence>MKAMPSKSPTVLKGLVEINFYVSVAVLIAGCVLSVSEDASFFEFNVDLYGPLANNLRMILVYLALTEVFLCIGCFLLRKSHFFILIGLSLVMMIGSLEIYGMINGIEVDPDLSIFFAYTGLSHIAFGLSAYFSNEKNINVKTKPY</sequence>